<name>A0A8S5MSD9_9CAUD</name>
<proteinExistence type="predicted"/>
<organism evidence="1">
    <name type="scientific">Siphoviridae sp. ctD6g5</name>
    <dbReference type="NCBI Taxonomy" id="2826196"/>
    <lineage>
        <taxon>Viruses</taxon>
        <taxon>Duplodnaviria</taxon>
        <taxon>Heunggongvirae</taxon>
        <taxon>Uroviricota</taxon>
        <taxon>Caudoviricetes</taxon>
    </lineage>
</organism>
<protein>
    <submittedName>
        <fullName evidence="1">Uncharacterized protein</fullName>
    </submittedName>
</protein>
<dbReference type="EMBL" id="BK014970">
    <property type="protein sequence ID" value="DAD84983.1"/>
    <property type="molecule type" value="Genomic_DNA"/>
</dbReference>
<reference evidence="1" key="1">
    <citation type="journal article" date="2021" name="Proc. Natl. Acad. Sci. U.S.A.">
        <title>A Catalog of Tens of Thousands of Viruses from Human Metagenomes Reveals Hidden Associations with Chronic Diseases.</title>
        <authorList>
            <person name="Tisza M.J."/>
            <person name="Buck C.B."/>
        </authorList>
    </citation>
    <scope>NUCLEOTIDE SEQUENCE</scope>
    <source>
        <strain evidence="1">CtD6g5</strain>
    </source>
</reference>
<sequence>MRKQRGAGFSDGPVFILSESLMTFKLRQFALMQGIKTAYCCGDTTLKNGAGKETIWNF</sequence>
<accession>A0A8S5MSD9</accession>
<evidence type="ECO:0000313" key="1">
    <source>
        <dbReference type="EMBL" id="DAD84983.1"/>
    </source>
</evidence>